<proteinExistence type="predicted"/>
<dbReference type="AlphaFoldDB" id="A0A7W7D158"/>
<evidence type="ECO:0000313" key="2">
    <source>
        <dbReference type="EMBL" id="MBB4696831.1"/>
    </source>
</evidence>
<reference evidence="2 3" key="1">
    <citation type="submission" date="2020-08" db="EMBL/GenBank/DDBJ databases">
        <title>Sequencing the genomes of 1000 actinobacteria strains.</title>
        <authorList>
            <person name="Klenk H.-P."/>
        </authorList>
    </citation>
    <scope>NUCLEOTIDE SEQUENCE [LARGE SCALE GENOMIC DNA]</scope>
    <source>
        <strain evidence="2 3">DSM 45518</strain>
    </source>
</reference>
<keyword evidence="1" id="KW-0812">Transmembrane</keyword>
<keyword evidence="1" id="KW-1133">Transmembrane helix</keyword>
<evidence type="ECO:0000256" key="1">
    <source>
        <dbReference type="SAM" id="Phobius"/>
    </source>
</evidence>
<evidence type="ECO:0000313" key="3">
    <source>
        <dbReference type="Proteomes" id="UP000542742"/>
    </source>
</evidence>
<comment type="caution">
    <text evidence="2">The sequence shown here is derived from an EMBL/GenBank/DDBJ whole genome shotgun (WGS) entry which is preliminary data.</text>
</comment>
<gene>
    <name evidence="2" type="ORF">BKA14_006979</name>
</gene>
<keyword evidence="3" id="KW-1185">Reference proteome</keyword>
<keyword evidence="1" id="KW-0472">Membrane</keyword>
<dbReference type="EMBL" id="JACHMF010000001">
    <property type="protein sequence ID" value="MBB4696831.1"/>
    <property type="molecule type" value="Genomic_DNA"/>
</dbReference>
<organism evidence="2 3">
    <name type="scientific">Paractinoplanes abujensis</name>
    <dbReference type="NCBI Taxonomy" id="882441"/>
    <lineage>
        <taxon>Bacteria</taxon>
        <taxon>Bacillati</taxon>
        <taxon>Actinomycetota</taxon>
        <taxon>Actinomycetes</taxon>
        <taxon>Micromonosporales</taxon>
        <taxon>Micromonosporaceae</taxon>
        <taxon>Paractinoplanes</taxon>
    </lineage>
</organism>
<name>A0A7W7D158_9ACTN</name>
<accession>A0A7W7D158</accession>
<protein>
    <submittedName>
        <fullName evidence="2">Uncharacterized protein</fullName>
    </submittedName>
</protein>
<sequence>MSGVVGWLLVVGVTAAFGAVFWVGERLIGRDGREEIEQM</sequence>
<feature type="transmembrane region" description="Helical" evidence="1">
    <location>
        <begin position="6"/>
        <end position="24"/>
    </location>
</feature>
<dbReference type="Proteomes" id="UP000542742">
    <property type="component" value="Unassembled WGS sequence"/>
</dbReference>